<comment type="caution">
    <text evidence="1">The sequence shown here is derived from an EMBL/GenBank/DDBJ whole genome shotgun (WGS) entry which is preliminary data.</text>
</comment>
<gene>
    <name evidence="1" type="ORF">C4532_19130</name>
</gene>
<sequence length="281" mass="31707">MNKRISFTPEEMKAFEPAEKVGLVASISPQGLPHISLITSIMAANPTQLTLGEFCKGMSKEYIQQNPNVAFLIMTLDRRIWRGRAKWTHFKKDGPEYETYNAMPMFRYNAYFGINTVHYLDLIETSDAEALPVPAITRAALITRFAKNGAGTRVEERILKPFAEELFNKLDALKFIAYIGGDGFPVIVPIIQCQAADSRRLVFSPRAYKEGLNKIPKGATVAVFSLTMGMEDVLVRGTFLGFKRYRFLRLGAVDINWVYNSMPPSHGQIYPEIELKPVVNF</sequence>
<name>A0A419ENU6_9BACT</name>
<accession>A0A419ENU6</accession>
<dbReference type="SUPFAM" id="SSF50475">
    <property type="entry name" value="FMN-binding split barrel"/>
    <property type="match status" value="1"/>
</dbReference>
<evidence type="ECO:0000313" key="2">
    <source>
        <dbReference type="Proteomes" id="UP000285961"/>
    </source>
</evidence>
<dbReference type="EMBL" id="QZKI01000138">
    <property type="protein sequence ID" value="RJP64501.1"/>
    <property type="molecule type" value="Genomic_DNA"/>
</dbReference>
<dbReference type="AlphaFoldDB" id="A0A419ENU6"/>
<proteinExistence type="predicted"/>
<reference evidence="1 2" key="1">
    <citation type="journal article" date="2017" name="ISME J.">
        <title>Energy and carbon metabolisms in a deep terrestrial subsurface fluid microbial community.</title>
        <authorList>
            <person name="Momper L."/>
            <person name="Jungbluth S.P."/>
            <person name="Lee M.D."/>
            <person name="Amend J.P."/>
        </authorList>
    </citation>
    <scope>NUCLEOTIDE SEQUENCE [LARGE SCALE GENOMIC DNA]</scope>
    <source>
        <strain evidence="1">SURF_17</strain>
    </source>
</reference>
<evidence type="ECO:0000313" key="1">
    <source>
        <dbReference type="EMBL" id="RJP64501.1"/>
    </source>
</evidence>
<dbReference type="Gene3D" id="2.30.110.10">
    <property type="entry name" value="Electron Transport, Fmn-binding Protein, Chain A"/>
    <property type="match status" value="1"/>
</dbReference>
<protein>
    <recommendedName>
        <fullName evidence="3">Pyridoxamine 5'-phosphate oxidase family protein</fullName>
    </recommendedName>
</protein>
<dbReference type="InterPro" id="IPR012349">
    <property type="entry name" value="Split_barrel_FMN-bd"/>
</dbReference>
<dbReference type="Proteomes" id="UP000285961">
    <property type="component" value="Unassembled WGS sequence"/>
</dbReference>
<organism evidence="1 2">
    <name type="scientific">Candidatus Abyssobacteria bacterium SURF_17</name>
    <dbReference type="NCBI Taxonomy" id="2093361"/>
    <lineage>
        <taxon>Bacteria</taxon>
        <taxon>Pseudomonadati</taxon>
        <taxon>Candidatus Hydrogenedentota</taxon>
        <taxon>Candidatus Abyssobacteria</taxon>
    </lineage>
</organism>
<evidence type="ECO:0008006" key="3">
    <source>
        <dbReference type="Google" id="ProtNLM"/>
    </source>
</evidence>